<dbReference type="Proteomes" id="UP001487740">
    <property type="component" value="Unassembled WGS sequence"/>
</dbReference>
<protein>
    <submittedName>
        <fullName evidence="1">Uncharacterized protein</fullName>
    </submittedName>
</protein>
<evidence type="ECO:0000313" key="2">
    <source>
        <dbReference type="Proteomes" id="UP001487740"/>
    </source>
</evidence>
<reference evidence="1 2" key="1">
    <citation type="submission" date="2023-03" db="EMBL/GenBank/DDBJ databases">
        <title>High-quality genome of Scylla paramamosain provides insights in environmental adaptation.</title>
        <authorList>
            <person name="Zhang L."/>
        </authorList>
    </citation>
    <scope>NUCLEOTIDE SEQUENCE [LARGE SCALE GENOMIC DNA]</scope>
    <source>
        <strain evidence="1">LZ_2023a</strain>
        <tissue evidence="1">Muscle</tissue>
    </source>
</reference>
<comment type="caution">
    <text evidence="1">The sequence shown here is derived from an EMBL/GenBank/DDBJ whole genome shotgun (WGS) entry which is preliminary data.</text>
</comment>
<dbReference type="AlphaFoldDB" id="A0AAW0SGL9"/>
<proteinExistence type="predicted"/>
<evidence type="ECO:0000313" key="1">
    <source>
        <dbReference type="EMBL" id="KAK8373887.1"/>
    </source>
</evidence>
<sequence>MINQEEIRNAFSDDDYEFFSTFFNEGEHSPTQEKKDTARNISRSLPPQISPVPALPLSPVYAATRSTGIVYDENDQKPITKLSDHSGLTIGEVFSSAIGNKRCSCMRSESFKNSERKDAEELANLANDAEYNTTPYNGYNIVRFNKIEYSRVDEDDEDGSVFCIDSEEVEEDD</sequence>
<dbReference type="EMBL" id="JARAKH010000802">
    <property type="protein sequence ID" value="KAK8373887.1"/>
    <property type="molecule type" value="Genomic_DNA"/>
</dbReference>
<gene>
    <name evidence="1" type="ORF">O3P69_020962</name>
</gene>
<accession>A0AAW0SGL9</accession>
<name>A0AAW0SGL9_SCYPA</name>
<keyword evidence="2" id="KW-1185">Reference proteome</keyword>
<organism evidence="1 2">
    <name type="scientific">Scylla paramamosain</name>
    <name type="common">Mud crab</name>
    <dbReference type="NCBI Taxonomy" id="85552"/>
    <lineage>
        <taxon>Eukaryota</taxon>
        <taxon>Metazoa</taxon>
        <taxon>Ecdysozoa</taxon>
        <taxon>Arthropoda</taxon>
        <taxon>Crustacea</taxon>
        <taxon>Multicrustacea</taxon>
        <taxon>Malacostraca</taxon>
        <taxon>Eumalacostraca</taxon>
        <taxon>Eucarida</taxon>
        <taxon>Decapoda</taxon>
        <taxon>Pleocyemata</taxon>
        <taxon>Brachyura</taxon>
        <taxon>Eubrachyura</taxon>
        <taxon>Portunoidea</taxon>
        <taxon>Portunidae</taxon>
        <taxon>Portuninae</taxon>
        <taxon>Scylla</taxon>
    </lineage>
</organism>